<feature type="region of interest" description="Disordered" evidence="2">
    <location>
        <begin position="317"/>
        <end position="339"/>
    </location>
</feature>
<protein>
    <recommendedName>
        <fullName evidence="3">Flagellar assembly protein FliH/Type III secretion system HrpE domain-containing protein</fullName>
    </recommendedName>
</protein>
<name>A0ABY5Y093_9BACT</name>
<accession>A0ABY5Y093</accession>
<keyword evidence="5" id="KW-1185">Reference proteome</keyword>
<proteinExistence type="predicted"/>
<evidence type="ECO:0000313" key="4">
    <source>
        <dbReference type="EMBL" id="UWX05599.1"/>
    </source>
</evidence>
<keyword evidence="1" id="KW-0175">Coiled coil</keyword>
<feature type="domain" description="Flagellar assembly protein FliH/Type III secretion system HrpE" evidence="3">
    <location>
        <begin position="142"/>
        <end position="248"/>
    </location>
</feature>
<evidence type="ECO:0000256" key="1">
    <source>
        <dbReference type="SAM" id="Coils"/>
    </source>
</evidence>
<dbReference type="EMBL" id="CP065938">
    <property type="protein sequence ID" value="UWX05599.1"/>
    <property type="molecule type" value="Genomic_DNA"/>
</dbReference>
<feature type="region of interest" description="Disordered" evidence="2">
    <location>
        <begin position="372"/>
        <end position="453"/>
    </location>
</feature>
<dbReference type="Pfam" id="PF02108">
    <property type="entry name" value="FliH"/>
    <property type="match status" value="1"/>
</dbReference>
<evidence type="ECO:0000259" key="3">
    <source>
        <dbReference type="Pfam" id="PF02108"/>
    </source>
</evidence>
<dbReference type="Proteomes" id="UP001058120">
    <property type="component" value="Chromosome"/>
</dbReference>
<reference evidence="4" key="1">
    <citation type="submission" date="2020-12" db="EMBL/GenBank/DDBJ databases">
        <title>Taurinivorans muris gen. nov., sp. nov., fundamental and realized metabolic niche of a ubiquitous sulfidogenic bacterium in the murine intestine.</title>
        <authorList>
            <person name="Ye H."/>
            <person name="Hanson B.T."/>
            <person name="Loy A."/>
        </authorList>
    </citation>
    <scope>NUCLEOTIDE SEQUENCE</scope>
    <source>
        <strain evidence="4">LT0009</strain>
    </source>
</reference>
<feature type="coiled-coil region" evidence="1">
    <location>
        <begin position="73"/>
        <end position="100"/>
    </location>
</feature>
<dbReference type="InterPro" id="IPR018035">
    <property type="entry name" value="Flagellar_FliH/T3SS_HrpE"/>
</dbReference>
<gene>
    <name evidence="4" type="ORF">JBF11_09155</name>
</gene>
<sequence length="490" mass="55038">MSLSNPEAKNTNTIFMGPLTHRETRLDAYLNQKKDVKWSEEAENEYLESVKSRATEKVRALLLQAKRRSDEIVREAELHAQEITAQAEKKAQEIEQKAQATLGDAEQRYQDVYDEAVRKGHEEIQQILAQNQQILGESTAVVLLSIHEQIAKFYDVWKEDLKQLTLDAIEVGTGWVANTEKEAILKQLLDESVQKLIDKKNFIVRVNPADAELITQVLENSREKNWSMESSKELEPGSLELESDNVYVKNSRSERQKFVQDILDNLVLPRSGEEELLTQHVKDTLNREMQNNPVLAHSMQQAETPVAEIPLEKIMPDTEHSPIPVPEQDAGNADVSADAPSEQSVFMPETQEIMPAQDMPETDMQAETAQDFAKQASAEPNGNAPAGMEEILREQNQASAPKNPVQPQKQALSSAQEIDNSLFDAPQMQTKQEEPIEVIEELPTFSSPDAHAEAQDLVDEFLGNEPKQESPLPSDLADDLLAEMGFDSKQ</sequence>
<feature type="compositionally biased region" description="Polar residues" evidence="2">
    <location>
        <begin position="394"/>
        <end position="419"/>
    </location>
</feature>
<dbReference type="RefSeq" id="WP_334315184.1">
    <property type="nucleotide sequence ID" value="NZ_CP065938.1"/>
</dbReference>
<evidence type="ECO:0000256" key="2">
    <source>
        <dbReference type="SAM" id="MobiDB-lite"/>
    </source>
</evidence>
<evidence type="ECO:0000313" key="5">
    <source>
        <dbReference type="Proteomes" id="UP001058120"/>
    </source>
</evidence>
<organism evidence="4 5">
    <name type="scientific">Taurinivorans muris</name>
    <dbReference type="NCBI Taxonomy" id="2787751"/>
    <lineage>
        <taxon>Bacteria</taxon>
        <taxon>Pseudomonadati</taxon>
        <taxon>Thermodesulfobacteriota</taxon>
        <taxon>Desulfovibrionia</taxon>
        <taxon>Desulfovibrionales</taxon>
        <taxon>Desulfovibrionaceae</taxon>
        <taxon>Taurinivorans</taxon>
    </lineage>
</organism>